<reference evidence="2" key="1">
    <citation type="submission" date="2016-10" db="EMBL/GenBank/DDBJ databases">
        <authorList>
            <person name="Varghese N."/>
            <person name="Submissions S."/>
        </authorList>
    </citation>
    <scope>NUCLEOTIDE SEQUENCE [LARGE SCALE GENOMIC DNA]</scope>
    <source>
        <strain evidence="2">ATCC 35263</strain>
    </source>
</reference>
<dbReference type="AlphaFoldDB" id="A0A1H6FME5"/>
<dbReference type="PANTHER" id="PTHR35868">
    <property type="entry name" value="DUF2804 DOMAIN-CONTAINING PROTEIN-RELATED"/>
    <property type="match status" value="1"/>
</dbReference>
<dbReference type="PANTHER" id="PTHR35868:SF4">
    <property type="entry name" value="DUF2804 DOMAIN-CONTAINING PROTEIN"/>
    <property type="match status" value="1"/>
</dbReference>
<dbReference type="Proteomes" id="UP000222056">
    <property type="component" value="Unassembled WGS sequence"/>
</dbReference>
<proteinExistence type="predicted"/>
<evidence type="ECO:0000313" key="1">
    <source>
        <dbReference type="EMBL" id="SEH12069.1"/>
    </source>
</evidence>
<keyword evidence="2" id="KW-1185">Reference proteome</keyword>
<gene>
    <name evidence="1" type="ORF">SAMN02745716_0973</name>
</gene>
<name>A0A1H6FME5_THEAL</name>
<dbReference type="InterPro" id="IPR021243">
    <property type="entry name" value="DUF2804"/>
</dbReference>
<evidence type="ECO:0008006" key="3">
    <source>
        <dbReference type="Google" id="ProtNLM"/>
    </source>
</evidence>
<organism evidence="1 2">
    <name type="scientific">Thermoleophilum album</name>
    <dbReference type="NCBI Taxonomy" id="29539"/>
    <lineage>
        <taxon>Bacteria</taxon>
        <taxon>Bacillati</taxon>
        <taxon>Actinomycetota</taxon>
        <taxon>Thermoleophilia</taxon>
        <taxon>Thermoleophilales</taxon>
        <taxon>Thermoleophilaceae</taxon>
        <taxon>Thermoleophilum</taxon>
    </lineage>
</organism>
<dbReference type="EMBL" id="FNWJ01000001">
    <property type="protein sequence ID" value="SEH12069.1"/>
    <property type="molecule type" value="Genomic_DNA"/>
</dbReference>
<dbReference type="Pfam" id="PF10974">
    <property type="entry name" value="DUF2804"/>
    <property type="match status" value="1"/>
</dbReference>
<dbReference type="STRING" id="29539.SAMN02745716_0973"/>
<accession>A0A1H6FME5</accession>
<evidence type="ECO:0000313" key="2">
    <source>
        <dbReference type="Proteomes" id="UP000222056"/>
    </source>
</evidence>
<sequence>MSGRPSRCALRYERPPLIDESIWQSKVLPELVGVRAPGELSQVPSRPLRRRQLELPGVPLPPAAMPLWHRGRPRKRWTYMLFASRELVACAAVAEIAGLPRRWWAIATPDGALVGRAAPFLRRFSVAPERVYVRCGATEFTLEASPGGEVEVISPTGRSFAWTRKRYGPARARLRRNRTTQNFEGGALLDESAGYHPRRTRWRWCAGVGTASSGETVAWNPVRGIHDSPQASERTVWVAGEPYEVPAVEFEDDLTAVHCPDESTTLHFRPWSKRSERLRLGLIAIDYRQPFGAFSGELPGGLRLVTGTGVMEFHDARW</sequence>
<protein>
    <recommendedName>
        <fullName evidence="3">DUF2804 family protein</fullName>
    </recommendedName>
</protein>